<keyword evidence="3" id="KW-1185">Reference proteome</keyword>
<dbReference type="Proteomes" id="UP000541444">
    <property type="component" value="Unassembled WGS sequence"/>
</dbReference>
<dbReference type="AlphaFoldDB" id="A0A7J7NKS7"/>
<gene>
    <name evidence="2" type="ORF">GIB67_017221</name>
</gene>
<accession>A0A7J7NKS7</accession>
<evidence type="ECO:0000256" key="1">
    <source>
        <dbReference type="SAM" id="MobiDB-lite"/>
    </source>
</evidence>
<evidence type="ECO:0000313" key="3">
    <source>
        <dbReference type="Proteomes" id="UP000541444"/>
    </source>
</evidence>
<proteinExistence type="predicted"/>
<evidence type="ECO:0000313" key="2">
    <source>
        <dbReference type="EMBL" id="KAF6167726.1"/>
    </source>
</evidence>
<name>A0A7J7NKS7_9MAGN</name>
<feature type="region of interest" description="Disordered" evidence="1">
    <location>
        <begin position="156"/>
        <end position="181"/>
    </location>
</feature>
<reference evidence="2 3" key="1">
    <citation type="journal article" date="2020" name="IScience">
        <title>Genome Sequencing of the Endangered Kingdonia uniflora (Circaeasteraceae, Ranunculales) Reveals Potential Mechanisms of Evolutionary Specialization.</title>
        <authorList>
            <person name="Sun Y."/>
            <person name="Deng T."/>
            <person name="Zhang A."/>
            <person name="Moore M.J."/>
            <person name="Landis J.B."/>
            <person name="Lin N."/>
            <person name="Zhang H."/>
            <person name="Zhang X."/>
            <person name="Huang J."/>
            <person name="Zhang X."/>
            <person name="Sun H."/>
            <person name="Wang H."/>
        </authorList>
    </citation>
    <scope>NUCLEOTIDE SEQUENCE [LARGE SCALE GENOMIC DNA]</scope>
    <source>
        <strain evidence="2">TB1705</strain>
        <tissue evidence="2">Leaf</tissue>
    </source>
</reference>
<protein>
    <submittedName>
        <fullName evidence="2">Uncharacterized protein</fullName>
    </submittedName>
</protein>
<dbReference type="EMBL" id="JACGCM010000719">
    <property type="protein sequence ID" value="KAF6167726.1"/>
    <property type="molecule type" value="Genomic_DNA"/>
</dbReference>
<sequence length="181" mass="20560">MDVGGMHWTEADFTCLARAWVTTSAQTTGRTKGFTLYQKVNIDFNRDPECPTRRSSVAYKGIVVQGRFKNSSGKTDEDRENETHNIYQGLNGGNDFKHREAYKILALQPRWANLRDDGVKQCGEYTKKCNQENIGQFISGELVWCRIHIAAAQSNIRSSEEDDDDKPRGSSMDELDDEEDI</sequence>
<organism evidence="2 3">
    <name type="scientific">Kingdonia uniflora</name>
    <dbReference type="NCBI Taxonomy" id="39325"/>
    <lineage>
        <taxon>Eukaryota</taxon>
        <taxon>Viridiplantae</taxon>
        <taxon>Streptophyta</taxon>
        <taxon>Embryophyta</taxon>
        <taxon>Tracheophyta</taxon>
        <taxon>Spermatophyta</taxon>
        <taxon>Magnoliopsida</taxon>
        <taxon>Ranunculales</taxon>
        <taxon>Circaeasteraceae</taxon>
        <taxon>Kingdonia</taxon>
    </lineage>
</organism>
<comment type="caution">
    <text evidence="2">The sequence shown here is derived from an EMBL/GenBank/DDBJ whole genome shotgun (WGS) entry which is preliminary data.</text>
</comment>